<evidence type="ECO:0000313" key="1">
    <source>
        <dbReference type="EMBL" id="RUP48360.1"/>
    </source>
</evidence>
<keyword evidence="2" id="KW-1185">Reference proteome</keyword>
<gene>
    <name evidence="1" type="ORF">BC936DRAFT_144671</name>
</gene>
<comment type="caution">
    <text evidence="1">The sequence shown here is derived from an EMBL/GenBank/DDBJ whole genome shotgun (WGS) entry which is preliminary data.</text>
</comment>
<dbReference type="AlphaFoldDB" id="A0A433DC06"/>
<proteinExistence type="predicted"/>
<accession>A0A433DC06</accession>
<protein>
    <submittedName>
        <fullName evidence="1">Uncharacterized protein</fullName>
    </submittedName>
</protein>
<sequence>MEPTARFEFDYTKSGKPLRRRRHSGNVAQFPIMLFRFWANVEKRLARAQACRDIQTASSRPELNAMDQGMTQADSSAYECADQMLLEHALLIVTL</sequence>
<organism evidence="1 2">
    <name type="scientific">Jimgerdemannia flammicorona</name>
    <dbReference type="NCBI Taxonomy" id="994334"/>
    <lineage>
        <taxon>Eukaryota</taxon>
        <taxon>Fungi</taxon>
        <taxon>Fungi incertae sedis</taxon>
        <taxon>Mucoromycota</taxon>
        <taxon>Mucoromycotina</taxon>
        <taxon>Endogonomycetes</taxon>
        <taxon>Endogonales</taxon>
        <taxon>Endogonaceae</taxon>
        <taxon>Jimgerdemannia</taxon>
    </lineage>
</organism>
<name>A0A433DC06_9FUNG</name>
<reference evidence="1 2" key="1">
    <citation type="journal article" date="2018" name="New Phytol.">
        <title>Phylogenomics of Endogonaceae and evolution of mycorrhizas within Mucoromycota.</title>
        <authorList>
            <person name="Chang Y."/>
            <person name="Desiro A."/>
            <person name="Na H."/>
            <person name="Sandor L."/>
            <person name="Lipzen A."/>
            <person name="Clum A."/>
            <person name="Barry K."/>
            <person name="Grigoriev I.V."/>
            <person name="Martin F.M."/>
            <person name="Stajich J.E."/>
            <person name="Smith M.E."/>
            <person name="Bonito G."/>
            <person name="Spatafora J.W."/>
        </authorList>
    </citation>
    <scope>NUCLEOTIDE SEQUENCE [LARGE SCALE GENOMIC DNA]</scope>
    <source>
        <strain evidence="1 2">GMNB39</strain>
    </source>
</reference>
<dbReference type="Proteomes" id="UP000268093">
    <property type="component" value="Unassembled WGS sequence"/>
</dbReference>
<evidence type="ECO:0000313" key="2">
    <source>
        <dbReference type="Proteomes" id="UP000268093"/>
    </source>
</evidence>
<dbReference type="EMBL" id="RBNI01003444">
    <property type="protein sequence ID" value="RUP48360.1"/>
    <property type="molecule type" value="Genomic_DNA"/>
</dbReference>